<sequence>MTDATSAPRPSRLEHFPISFFGMSMGLFGLALALHAGGLTTSAHWVGAAALVVFAALVLALAAKAALHWEALKAEWHHPVRLAFFPATSISLILLATFLREVSPPAAEGIWLVGVAVQAVLTLVVISAWISARAFGPQQLSPAWFIPAVGNVIAPLAGVPLGYVELSWYFFAVGMIFWVVLLTLVFNRLIFHDPLPGKLRPTLVILVAPPAVGFLAWMKLQGGQVDAMARILLNVGYFFTALVAIQVPALLKLPFALSFWALSFPLAAITTASFRFAALTGSGFHLGLGHVLLAVLVVTIAALILRTARAAAAHQICIPE</sequence>
<evidence type="ECO:0000256" key="5">
    <source>
        <dbReference type="SAM" id="Phobius"/>
    </source>
</evidence>
<feature type="transmembrane region" description="Helical" evidence="5">
    <location>
        <begin position="203"/>
        <end position="221"/>
    </location>
</feature>
<keyword evidence="3 5" id="KW-1133">Transmembrane helix</keyword>
<dbReference type="Proteomes" id="UP000193963">
    <property type="component" value="Unassembled WGS sequence"/>
</dbReference>
<dbReference type="GO" id="GO:0046583">
    <property type="term" value="F:monoatomic cation efflux transmembrane transporter activity"/>
    <property type="evidence" value="ECO:0007669"/>
    <property type="project" value="TreeGrafter"/>
</dbReference>
<keyword evidence="7" id="KW-1185">Reference proteome</keyword>
<dbReference type="PANTHER" id="PTHR37955:SF1">
    <property type="entry name" value="DEP DOMAIN-CONTAINING PROTEIN"/>
    <property type="match status" value="1"/>
</dbReference>
<evidence type="ECO:0000256" key="3">
    <source>
        <dbReference type="ARBA" id="ARBA00022989"/>
    </source>
</evidence>
<dbReference type="RefSeq" id="WP_085888364.1">
    <property type="nucleotide sequence ID" value="NZ_FWFN01000004.1"/>
</dbReference>
<dbReference type="GO" id="GO:0005886">
    <property type="term" value="C:plasma membrane"/>
    <property type="evidence" value="ECO:0007669"/>
    <property type="project" value="TreeGrafter"/>
</dbReference>
<feature type="transmembrane region" description="Helical" evidence="5">
    <location>
        <begin position="45"/>
        <end position="67"/>
    </location>
</feature>
<feature type="transmembrane region" description="Helical" evidence="5">
    <location>
        <begin position="169"/>
        <end position="191"/>
    </location>
</feature>
<dbReference type="CDD" id="cd09323">
    <property type="entry name" value="TDT_SLAC1_like"/>
    <property type="match status" value="1"/>
</dbReference>
<feature type="transmembrane region" description="Helical" evidence="5">
    <location>
        <begin position="144"/>
        <end position="163"/>
    </location>
</feature>
<feature type="transmembrane region" description="Helical" evidence="5">
    <location>
        <begin position="110"/>
        <end position="132"/>
    </location>
</feature>
<evidence type="ECO:0000256" key="2">
    <source>
        <dbReference type="ARBA" id="ARBA00022692"/>
    </source>
</evidence>
<dbReference type="Gene3D" id="1.50.10.150">
    <property type="entry name" value="Voltage-dependent anion channel"/>
    <property type="match status" value="1"/>
</dbReference>
<evidence type="ECO:0000313" key="6">
    <source>
        <dbReference type="EMBL" id="SLN48549.1"/>
    </source>
</evidence>
<feature type="transmembrane region" description="Helical" evidence="5">
    <location>
        <begin position="20"/>
        <end position="39"/>
    </location>
</feature>
<keyword evidence="2 5" id="KW-0812">Transmembrane</keyword>
<accession>A0A1X6ZFR4</accession>
<feature type="transmembrane region" description="Helical" evidence="5">
    <location>
        <begin position="257"/>
        <end position="278"/>
    </location>
</feature>
<dbReference type="PANTHER" id="PTHR37955">
    <property type="entry name" value="TELLURITE RESISTANCE PROTEIN TEHA"/>
    <property type="match status" value="1"/>
</dbReference>
<dbReference type="InterPro" id="IPR004695">
    <property type="entry name" value="SLAC1/Mae1/Ssu1/TehA"/>
</dbReference>
<evidence type="ECO:0000256" key="4">
    <source>
        <dbReference type="ARBA" id="ARBA00023136"/>
    </source>
</evidence>
<protein>
    <submittedName>
        <fullName evidence="6">Tellurite resistance protein TehA</fullName>
    </submittedName>
</protein>
<reference evidence="7" key="1">
    <citation type="submission" date="2017-03" db="EMBL/GenBank/DDBJ databases">
        <authorList>
            <person name="Rodrigo-Torres L."/>
            <person name="Arahal R.D."/>
            <person name="Lucena T."/>
        </authorList>
    </citation>
    <scope>NUCLEOTIDE SEQUENCE [LARGE SCALE GENOMIC DNA]</scope>
    <source>
        <strain evidence="7">CECT 7751</strain>
    </source>
</reference>
<feature type="transmembrane region" description="Helical" evidence="5">
    <location>
        <begin position="284"/>
        <end position="305"/>
    </location>
</feature>
<dbReference type="EMBL" id="FWFN01000004">
    <property type="protein sequence ID" value="SLN48549.1"/>
    <property type="molecule type" value="Genomic_DNA"/>
</dbReference>
<gene>
    <name evidence="6" type="primary">tehA</name>
    <name evidence="6" type="ORF">PSM7751_02319</name>
</gene>
<dbReference type="OrthoDB" id="958273at2"/>
<comment type="subcellular location">
    <subcellularLocation>
        <location evidence="1">Membrane</location>
        <topology evidence="1">Multi-pass membrane protein</topology>
    </subcellularLocation>
</comment>
<evidence type="ECO:0000256" key="1">
    <source>
        <dbReference type="ARBA" id="ARBA00004141"/>
    </source>
</evidence>
<name>A0A1X6ZFR4_9RHOB</name>
<dbReference type="AlphaFoldDB" id="A0A1X6ZFR4"/>
<keyword evidence="4 5" id="KW-0472">Membrane</keyword>
<organism evidence="6 7">
    <name type="scientific">Pseudooceanicola marinus</name>
    <dbReference type="NCBI Taxonomy" id="396013"/>
    <lineage>
        <taxon>Bacteria</taxon>
        <taxon>Pseudomonadati</taxon>
        <taxon>Pseudomonadota</taxon>
        <taxon>Alphaproteobacteria</taxon>
        <taxon>Rhodobacterales</taxon>
        <taxon>Paracoccaceae</taxon>
        <taxon>Pseudooceanicola</taxon>
    </lineage>
</organism>
<dbReference type="InterPro" id="IPR052951">
    <property type="entry name" value="Tellurite_res_ion_channel"/>
</dbReference>
<feature type="transmembrane region" description="Helical" evidence="5">
    <location>
        <begin position="79"/>
        <end position="98"/>
    </location>
</feature>
<evidence type="ECO:0000313" key="7">
    <source>
        <dbReference type="Proteomes" id="UP000193963"/>
    </source>
</evidence>
<proteinExistence type="predicted"/>
<feature type="transmembrane region" description="Helical" evidence="5">
    <location>
        <begin position="227"/>
        <end position="245"/>
    </location>
</feature>
<dbReference type="Pfam" id="PF03595">
    <property type="entry name" value="SLAC1"/>
    <property type="match status" value="1"/>
</dbReference>
<dbReference type="InterPro" id="IPR038665">
    <property type="entry name" value="Voltage-dep_anion_channel_sf"/>
</dbReference>